<dbReference type="GO" id="GO:0008202">
    <property type="term" value="P:steroid metabolic process"/>
    <property type="evidence" value="ECO:0007669"/>
    <property type="project" value="UniProtKB-ARBA"/>
</dbReference>
<comment type="caution">
    <text evidence="10">The sequence shown here is derived from an EMBL/GenBank/DDBJ whole genome shotgun (WGS) entry which is preliminary data.</text>
</comment>
<keyword evidence="7" id="KW-0560">Oxidoreductase</keyword>
<dbReference type="InterPro" id="IPR027477">
    <property type="entry name" value="Succ_DH/fumarate_Rdtase_cat_sf"/>
</dbReference>
<dbReference type="PANTHER" id="PTHR43400:SF10">
    <property type="entry name" value="3-OXOSTEROID 1-DEHYDROGENASE"/>
    <property type="match status" value="1"/>
</dbReference>
<gene>
    <name evidence="10" type="ORF">JF74_00850</name>
</gene>
<dbReference type="PANTHER" id="PTHR43400">
    <property type="entry name" value="FUMARATE REDUCTASE"/>
    <property type="match status" value="1"/>
</dbReference>
<dbReference type="RefSeq" id="WP_046324056.1">
    <property type="nucleotide sequence ID" value="NZ_JBHTMT010000009.1"/>
</dbReference>
<dbReference type="InterPro" id="IPR007329">
    <property type="entry name" value="FMN-bd"/>
</dbReference>
<dbReference type="InterPro" id="IPR050315">
    <property type="entry name" value="FAD-oxidoreductase_2"/>
</dbReference>
<dbReference type="PATRIC" id="fig|1218507.3.peg.239"/>
<comment type="cofactor">
    <cofactor evidence="2">
        <name>FAD</name>
        <dbReference type="ChEBI" id="CHEBI:57692"/>
    </cofactor>
</comment>
<evidence type="ECO:0000256" key="1">
    <source>
        <dbReference type="ARBA" id="ARBA00001917"/>
    </source>
</evidence>
<dbReference type="SUPFAM" id="SSF56425">
    <property type="entry name" value="Succinate dehydrogenase/fumarate reductase flavoprotein, catalytic domain"/>
    <property type="match status" value="1"/>
</dbReference>
<proteinExistence type="predicted"/>
<dbReference type="EMBL" id="JXLI01000003">
    <property type="protein sequence ID" value="KJY58582.1"/>
    <property type="molecule type" value="Genomic_DNA"/>
</dbReference>
<evidence type="ECO:0000256" key="6">
    <source>
        <dbReference type="ARBA" id="ARBA00022827"/>
    </source>
</evidence>
<dbReference type="InterPro" id="IPR003953">
    <property type="entry name" value="FAD-dep_OxRdtase_2_FAD-bd"/>
</dbReference>
<evidence type="ECO:0000256" key="8">
    <source>
        <dbReference type="ARBA" id="ARBA00049922"/>
    </source>
</evidence>
<evidence type="ECO:0000313" key="11">
    <source>
        <dbReference type="Proteomes" id="UP000033531"/>
    </source>
</evidence>
<keyword evidence="6" id="KW-0274">FAD</keyword>
<dbReference type="PRINTS" id="PR00411">
    <property type="entry name" value="PNDRDTASEI"/>
</dbReference>
<dbReference type="SUPFAM" id="SSF51905">
    <property type="entry name" value="FAD/NAD(P)-binding domain"/>
    <property type="match status" value="1"/>
</dbReference>
<evidence type="ECO:0000259" key="9">
    <source>
        <dbReference type="SMART" id="SM00900"/>
    </source>
</evidence>
<evidence type="ECO:0000256" key="2">
    <source>
        <dbReference type="ARBA" id="ARBA00001974"/>
    </source>
</evidence>
<dbReference type="GO" id="GO:0033765">
    <property type="term" value="F:steroid dehydrogenase activity, acting on the CH-CH group of donors"/>
    <property type="evidence" value="ECO:0007669"/>
    <property type="project" value="UniProtKB-ARBA"/>
</dbReference>
<dbReference type="Pfam" id="PF04205">
    <property type="entry name" value="FMN_bind"/>
    <property type="match status" value="1"/>
</dbReference>
<dbReference type="OrthoDB" id="337830at2"/>
<evidence type="ECO:0000256" key="7">
    <source>
        <dbReference type="ARBA" id="ARBA00023002"/>
    </source>
</evidence>
<dbReference type="Gene3D" id="3.50.50.60">
    <property type="entry name" value="FAD/NAD(P)-binding domain"/>
    <property type="match status" value="1"/>
</dbReference>
<evidence type="ECO:0000256" key="3">
    <source>
        <dbReference type="ARBA" id="ARBA00013137"/>
    </source>
</evidence>
<dbReference type="Proteomes" id="UP000033531">
    <property type="component" value="Unassembled WGS sequence"/>
</dbReference>
<evidence type="ECO:0000256" key="4">
    <source>
        <dbReference type="ARBA" id="ARBA00015872"/>
    </source>
</evidence>
<protein>
    <recommendedName>
        <fullName evidence="4">Urocanate reductase</fullName>
        <ecNumber evidence="3">1.3.99.33</ecNumber>
    </recommendedName>
</protein>
<dbReference type="GO" id="GO:0010181">
    <property type="term" value="F:FMN binding"/>
    <property type="evidence" value="ECO:0007669"/>
    <property type="project" value="InterPro"/>
</dbReference>
<dbReference type="EC" id="1.3.99.33" evidence="3"/>
<reference evidence="10 11" key="1">
    <citation type="submission" date="2015-01" db="EMBL/GenBank/DDBJ databases">
        <title>Comparative genomics of the lactic acid bacteria isolated from the honey bee gut.</title>
        <authorList>
            <person name="Ellegaard K.M."/>
            <person name="Tamarit D."/>
            <person name="Javelind E."/>
            <person name="Olofsson T."/>
            <person name="Andersson S.G."/>
            <person name="Vasquez A."/>
        </authorList>
    </citation>
    <scope>NUCLEOTIDE SEQUENCE [LARGE SCALE GENOMIC DNA]</scope>
    <source>
        <strain evidence="10 11">Hma8</strain>
    </source>
</reference>
<dbReference type="InterPro" id="IPR036188">
    <property type="entry name" value="FAD/NAD-bd_sf"/>
</dbReference>
<dbReference type="HOGENOM" id="CLU_011398_4_0_9"/>
<feature type="domain" description="FMN-binding" evidence="9">
    <location>
        <begin position="10"/>
        <end position="85"/>
    </location>
</feature>
<dbReference type="STRING" id="1218507.JF74_00850"/>
<keyword evidence="5" id="KW-0285">Flavoprotein</keyword>
<dbReference type="AlphaFoldDB" id="A0A0F4LI97"/>
<dbReference type="SMART" id="SM00900">
    <property type="entry name" value="FMN_bind"/>
    <property type="match status" value="1"/>
</dbReference>
<comment type="catalytic activity">
    <reaction evidence="8">
        <text>dihydrourocanate + A = urocanate + AH2</text>
        <dbReference type="Rhea" id="RHEA:36059"/>
        <dbReference type="ChEBI" id="CHEBI:13193"/>
        <dbReference type="ChEBI" id="CHEBI:17499"/>
        <dbReference type="ChEBI" id="CHEBI:27247"/>
        <dbReference type="ChEBI" id="CHEBI:72991"/>
        <dbReference type="EC" id="1.3.99.33"/>
    </reaction>
</comment>
<dbReference type="Pfam" id="PF00890">
    <property type="entry name" value="FAD_binding_2"/>
    <property type="match status" value="1"/>
</dbReference>
<evidence type="ECO:0000256" key="5">
    <source>
        <dbReference type="ARBA" id="ARBA00022630"/>
    </source>
</evidence>
<comment type="cofactor">
    <cofactor evidence="1">
        <name>FMN</name>
        <dbReference type="ChEBI" id="CHEBI:58210"/>
    </cofactor>
</comment>
<accession>A0A0F4LI97</accession>
<evidence type="ECO:0000313" key="10">
    <source>
        <dbReference type="EMBL" id="KJY58582.1"/>
    </source>
</evidence>
<dbReference type="GO" id="GO:0016020">
    <property type="term" value="C:membrane"/>
    <property type="evidence" value="ECO:0007669"/>
    <property type="project" value="InterPro"/>
</dbReference>
<dbReference type="Gene3D" id="3.90.700.10">
    <property type="entry name" value="Succinate dehydrogenase/fumarate reductase flavoprotein, catalytic domain"/>
    <property type="match status" value="1"/>
</dbReference>
<name>A0A0F4LI97_9LACO</name>
<sequence length="601" mass="64354">MSQYSAEEKGFHGVIKAVIDVDENKGKIKQIWAENVTPNTVGAAGIQNWLEKANKENSVEVDAISGASISTGALRKAAIKAANEAGIKTKANVDAVSGASQPNSHTKENGIPELANYPLLKETVTDYDVDEYDGEYDLIVVGSGGAGLAAAATAAENHASVMVIEKQGIAGGTTNYSGGVIQAAGTKLQKETTKYQNDSPENHEQEYLKAGEGRVYQDLVHDFTQNSPKNIEWLANMGIKWTNVYGHTEIPYAKDHFADRIHVYENGGASGNGIILTQHLLKYALKQGAEITYNTAVIGLITAGDGTERKVIGVVTEGRDHQLKYLKARRGVILATASIDQNVALAKDLSPQHYEDVKAHHCWSVLTDQGDGIVMGMAIGAAVTGFGGTIDFDARTGNGTDDRVPTIPSIFVNGNGLRFVNEDATYAYEFRAIFNQEKQLDKPTYQIFGADSINEKTSPWNPESLESDVKSGLVVKADSLEELANKINVPEANLVNSVNTWNKNAANGADPEYNRTNGVRPFSGPYYAYRNTPGNLGALGGLKINKKCNVLDVYNQPITGLYAAGLNAGGWLGSYYPGSGTAIGGIVHQGRRAAKSVLGLE</sequence>
<organism evidence="10 11">
    <name type="scientific">Lactobacillus melliventris</name>
    <dbReference type="NCBI Taxonomy" id="1218507"/>
    <lineage>
        <taxon>Bacteria</taxon>
        <taxon>Bacillati</taxon>
        <taxon>Bacillota</taxon>
        <taxon>Bacilli</taxon>
        <taxon>Lactobacillales</taxon>
        <taxon>Lactobacillaceae</taxon>
        <taxon>Lactobacillus</taxon>
    </lineage>
</organism>